<dbReference type="AlphaFoldDB" id="A0A9P4Y3G5"/>
<feature type="compositionally biased region" description="Low complexity" evidence="11">
    <location>
        <begin position="856"/>
        <end position="877"/>
    </location>
</feature>
<feature type="region of interest" description="Disordered" evidence="11">
    <location>
        <begin position="755"/>
        <end position="903"/>
    </location>
</feature>
<dbReference type="GO" id="GO:0016197">
    <property type="term" value="P:endosomal transport"/>
    <property type="evidence" value="ECO:0007669"/>
    <property type="project" value="TreeGrafter"/>
</dbReference>
<feature type="compositionally biased region" description="Polar residues" evidence="11">
    <location>
        <begin position="1122"/>
        <end position="1134"/>
    </location>
</feature>
<comment type="caution">
    <text evidence="15">The sequence shown here is derived from an EMBL/GenBank/DDBJ whole genome shotgun (WGS) entry which is preliminary data.</text>
</comment>
<dbReference type="Pfam" id="PF00627">
    <property type="entry name" value="UBA"/>
    <property type="match status" value="1"/>
</dbReference>
<dbReference type="Gene3D" id="1.10.238.10">
    <property type="entry name" value="EF-hand"/>
    <property type="match status" value="3"/>
</dbReference>
<feature type="domain" description="EH" evidence="13">
    <location>
        <begin position="148"/>
        <end position="238"/>
    </location>
</feature>
<evidence type="ECO:0000259" key="14">
    <source>
        <dbReference type="PROSITE" id="PS50222"/>
    </source>
</evidence>
<evidence type="ECO:0000256" key="4">
    <source>
        <dbReference type="ARBA" id="ARBA00011159"/>
    </source>
</evidence>
<feature type="compositionally biased region" description="Polar residues" evidence="11">
    <location>
        <begin position="481"/>
        <end position="494"/>
    </location>
</feature>
<feature type="region of interest" description="Disordered" evidence="11">
    <location>
        <begin position="707"/>
        <end position="742"/>
    </location>
</feature>
<evidence type="ECO:0000256" key="11">
    <source>
        <dbReference type="SAM" id="MobiDB-lite"/>
    </source>
</evidence>
<evidence type="ECO:0000256" key="10">
    <source>
        <dbReference type="ARBA" id="ARBA00025194"/>
    </source>
</evidence>
<dbReference type="CDD" id="cd00052">
    <property type="entry name" value="EH"/>
    <property type="match status" value="3"/>
</dbReference>
<dbReference type="GO" id="GO:0005886">
    <property type="term" value="C:plasma membrane"/>
    <property type="evidence" value="ECO:0007669"/>
    <property type="project" value="UniProtKB-SubCell"/>
</dbReference>
<dbReference type="InterPro" id="IPR015940">
    <property type="entry name" value="UBA"/>
</dbReference>
<gene>
    <name evidence="15" type="ORF">M406DRAFT_105958</name>
</gene>
<dbReference type="InterPro" id="IPR002048">
    <property type="entry name" value="EF_hand_dom"/>
</dbReference>
<dbReference type="PROSITE" id="PS50030">
    <property type="entry name" value="UBA"/>
    <property type="match status" value="1"/>
</dbReference>
<dbReference type="GO" id="GO:0003779">
    <property type="term" value="F:actin binding"/>
    <property type="evidence" value="ECO:0007669"/>
    <property type="project" value="UniProtKB-KW"/>
</dbReference>
<dbReference type="SUPFAM" id="SSF46934">
    <property type="entry name" value="UBA-like"/>
    <property type="match status" value="1"/>
</dbReference>
<evidence type="ECO:0000313" key="16">
    <source>
        <dbReference type="Proteomes" id="UP000803844"/>
    </source>
</evidence>
<feature type="compositionally biased region" description="Basic and acidic residues" evidence="11">
    <location>
        <begin position="1211"/>
        <end position="1221"/>
    </location>
</feature>
<dbReference type="Gene3D" id="1.10.287.1490">
    <property type="match status" value="1"/>
</dbReference>
<feature type="compositionally biased region" description="Acidic residues" evidence="11">
    <location>
        <begin position="956"/>
        <end position="965"/>
    </location>
</feature>
<dbReference type="InterPro" id="IPR011992">
    <property type="entry name" value="EF-hand-dom_pair"/>
</dbReference>
<feature type="region of interest" description="Disordered" evidence="11">
    <location>
        <begin position="369"/>
        <end position="537"/>
    </location>
</feature>
<feature type="region of interest" description="Disordered" evidence="11">
    <location>
        <begin position="262"/>
        <end position="283"/>
    </location>
</feature>
<dbReference type="InterPro" id="IPR000261">
    <property type="entry name" value="EH_dom"/>
</dbReference>
<keyword evidence="9" id="KW-0963">Cytoplasm</keyword>
<evidence type="ECO:0000256" key="2">
    <source>
        <dbReference type="ARBA" id="ARBA00004134"/>
    </source>
</evidence>
<feature type="region of interest" description="Disordered" evidence="11">
    <location>
        <begin position="918"/>
        <end position="1221"/>
    </location>
</feature>
<feature type="compositionally biased region" description="Polar residues" evidence="11">
    <location>
        <begin position="807"/>
        <end position="816"/>
    </location>
</feature>
<dbReference type="SMART" id="SM00027">
    <property type="entry name" value="EH"/>
    <property type="match status" value="3"/>
</dbReference>
<feature type="compositionally biased region" description="Low complexity" evidence="11">
    <location>
        <begin position="495"/>
        <end position="510"/>
    </location>
</feature>
<dbReference type="Gene3D" id="1.10.8.10">
    <property type="entry name" value="DNA helicase RuvA subunit, C-terminal domain"/>
    <property type="match status" value="1"/>
</dbReference>
<feature type="region of interest" description="Disordered" evidence="11">
    <location>
        <begin position="553"/>
        <end position="573"/>
    </location>
</feature>
<feature type="domain" description="UBA" evidence="12">
    <location>
        <begin position="1216"/>
        <end position="1256"/>
    </location>
</feature>
<keyword evidence="7" id="KW-0175">Coiled coil</keyword>
<dbReference type="Proteomes" id="UP000803844">
    <property type="component" value="Unassembled WGS sequence"/>
</dbReference>
<comment type="subunit">
    <text evidence="4">Component of the PAN1 actin cytoskeleton-regulatory complex.</text>
</comment>
<keyword evidence="6" id="KW-0967">Endosome</keyword>
<sequence length="1257" mass="131076">MAESSGVDPAAPNLNLTPDEKRVYGQLFRQADTDNVGVVTGEIAVKFFEKTRLDSRILGEVWQIADQENRGFLTPAGFGVALRLIGHAQAGREPTAQVALQPGPIPRFDGFTPAPPPLAPAPTGSPQPISAQGTGNAPIRIPPLMPDKVAQYAGLFERQPLTGNMLGGEQARQIFEKSGLPNETLGRIWQLADTEQRGALVITEFVIAMHLLTSMKSGTLRALPNILPAALYEAATRRAPAGAARPQSPSGPALSAIPRQLSGQAQMPMRTGSPLGPGLGRSALAPQSTGDTWLVTPADKQRFDQIYDGLDKQKKGYITGEEAVPFFSQSNLSEAVLANIWDLADVRSEGILNRDEFAVAMYLIRQQRSKQGDLPQSLPPNLMPPSLRGQARPSTATSAFDAPPPQSPPQQQQPPPPKPASALDDLFGLDSTPAPSPAVQTQSTGAAPPSDPFGGSISPAAPTSPARMSPTATGSFKPFMPSSSFGRALTSQGTGASASGSSAGAGFPKPAAAPVPSPTTEDLLGDAENETRGNNMNDTMELANLSNQIGTLSKSVQDVQGQRSSTQNELNTTAQQKKNFEQRLAQLRTLYENQAKEVRDLQDKLTASRNDTKKLQTDCAMVEATYKDLQTQHQTILTALQADQQENASLKERIRAVNAEVAAIKPQIEKLKSEARQQKGMVAINKKQLATNEGERDKLKTEAEDLTKENEELARQLSQSPPPGAVPQVASPAPSNASGNNPFFRRTGSTDIMGAFASPGASSSKAYNDKSFDDVFGPSIPAFKPQTTGASAASTGSFATPTSTSPNVSRNPTFASDATPVPPEPRQVSPPAAEAAGIAPTEDVPATETNAETKSPEGQAAAGVGPAADGVATGPGPESFFQESSKTEPVAASGDPFSALDQAKAKEDFDNAFASFKASSSASKGASGGPAEPAGAAAPKSLSAFHAEFPPISELERDDESDSEDEKGGFDDDFAPASPNARPAATGPDSPSLSKAVVAEAPVSGAEEPSEKAESHADDIFGSAPPPGSFPEADEPVASATPTATHHAPPSKQSSSAFDDLDDDFADLEDAKEGSQDDDFQTISRSGLDDFNPTFDSPPPASKTESSAPPGSSSGNPPPFGTESTFDFASIDNTASQASTAAPTGGAAKPAENHDWDAIFASLDDAPPAQTSASPPPPGSSEGTAPAPTPVTATEAGKDSLPRPDGPGRALTEDGVHDDPILKNLTGMGYSRSDALNALEKYDYNLERAANYLANQS</sequence>
<dbReference type="Pfam" id="PF12763">
    <property type="entry name" value="EH"/>
    <property type="match status" value="3"/>
</dbReference>
<dbReference type="EMBL" id="MU032347">
    <property type="protein sequence ID" value="KAF3765760.1"/>
    <property type="molecule type" value="Genomic_DNA"/>
</dbReference>
<dbReference type="PROSITE" id="PS50031">
    <property type="entry name" value="EH"/>
    <property type="match status" value="3"/>
</dbReference>
<organism evidence="15 16">
    <name type="scientific">Cryphonectria parasitica (strain ATCC 38755 / EP155)</name>
    <dbReference type="NCBI Taxonomy" id="660469"/>
    <lineage>
        <taxon>Eukaryota</taxon>
        <taxon>Fungi</taxon>
        <taxon>Dikarya</taxon>
        <taxon>Ascomycota</taxon>
        <taxon>Pezizomycotina</taxon>
        <taxon>Sordariomycetes</taxon>
        <taxon>Sordariomycetidae</taxon>
        <taxon>Diaporthales</taxon>
        <taxon>Cryphonectriaceae</taxon>
        <taxon>Cryphonectria-Endothia species complex</taxon>
        <taxon>Cryphonectria</taxon>
    </lineage>
</organism>
<dbReference type="PANTHER" id="PTHR11216:SF170">
    <property type="entry name" value="DYNAMIN ASSOCIATED PROTEIN 160, ISOFORM D"/>
    <property type="match status" value="1"/>
</dbReference>
<comment type="subcellular location">
    <subcellularLocation>
        <location evidence="3">Cell membrane</location>
        <topology evidence="3">Peripheral membrane protein</topology>
        <orientation evidence="3">Cytoplasmic side</orientation>
    </subcellularLocation>
    <subcellularLocation>
        <location evidence="2">Cytoplasm</location>
        <location evidence="2">Cytoskeleton</location>
        <location evidence="2">Actin patch</location>
    </subcellularLocation>
    <subcellularLocation>
        <location evidence="1">Endosome membrane</location>
        <topology evidence="1">Peripheral membrane protein</topology>
        <orientation evidence="1">Cytoplasmic side</orientation>
    </subcellularLocation>
</comment>
<feature type="domain" description="EH" evidence="13">
    <location>
        <begin position="20"/>
        <end position="106"/>
    </location>
</feature>
<feature type="compositionally biased region" description="Low complexity" evidence="11">
    <location>
        <begin position="787"/>
        <end position="806"/>
    </location>
</feature>
<feature type="compositionally biased region" description="Low complexity" evidence="11">
    <location>
        <begin position="1038"/>
        <end position="1058"/>
    </location>
</feature>
<dbReference type="SUPFAM" id="SSF47473">
    <property type="entry name" value="EF-hand"/>
    <property type="match status" value="3"/>
</dbReference>
<evidence type="ECO:0000256" key="8">
    <source>
        <dbReference type="ARBA" id="ARBA00023203"/>
    </source>
</evidence>
<dbReference type="GeneID" id="63832302"/>
<dbReference type="SMART" id="SM00165">
    <property type="entry name" value="UBA"/>
    <property type="match status" value="1"/>
</dbReference>
<proteinExistence type="predicted"/>
<evidence type="ECO:0000256" key="5">
    <source>
        <dbReference type="ARBA" id="ARBA00022583"/>
    </source>
</evidence>
<reference evidence="15" key="1">
    <citation type="journal article" date="2020" name="Phytopathology">
        <title>Genome sequence of the chestnut blight fungus Cryphonectria parasitica EP155: A fundamental resource for an archetypical invasive plant pathogen.</title>
        <authorList>
            <person name="Crouch J.A."/>
            <person name="Dawe A."/>
            <person name="Aerts A."/>
            <person name="Barry K."/>
            <person name="Churchill A.C.L."/>
            <person name="Grimwood J."/>
            <person name="Hillman B."/>
            <person name="Milgroom M.G."/>
            <person name="Pangilinan J."/>
            <person name="Smith M."/>
            <person name="Salamov A."/>
            <person name="Schmutz J."/>
            <person name="Yadav J."/>
            <person name="Grigoriev I.V."/>
            <person name="Nuss D."/>
        </authorList>
    </citation>
    <scope>NUCLEOTIDE SEQUENCE</scope>
    <source>
        <strain evidence="15">EP155</strain>
    </source>
</reference>
<dbReference type="GO" id="GO:0005509">
    <property type="term" value="F:calcium ion binding"/>
    <property type="evidence" value="ECO:0007669"/>
    <property type="project" value="InterPro"/>
</dbReference>
<name>A0A9P4Y3G5_CRYP1</name>
<evidence type="ECO:0000256" key="6">
    <source>
        <dbReference type="ARBA" id="ARBA00022753"/>
    </source>
</evidence>
<evidence type="ECO:0000256" key="7">
    <source>
        <dbReference type="ARBA" id="ARBA00023054"/>
    </source>
</evidence>
<comment type="function">
    <text evidence="10">Component of the PAN1 actin cytoskeleton-regulatory complex required for the internalization of endosomes during actin-coupled endocytosis. The complex links the site of endocytosis to the cell membrane-associated actin cytoskeleton. Mediates uptake of external molecules and vacuolar degradation of plasma membrane proteins. Plays a role in the proper organization of the cell membrane-associated actin cytoskeleton and promotes its destabilization.</text>
</comment>
<keyword evidence="5" id="KW-0254">Endocytosis</keyword>
<feature type="compositionally biased region" description="Acidic residues" evidence="11">
    <location>
        <begin position="1059"/>
        <end position="1068"/>
    </location>
</feature>
<feature type="compositionally biased region" description="Low complexity" evidence="11">
    <location>
        <begin position="918"/>
        <end position="941"/>
    </location>
</feature>
<feature type="domain" description="EF-hand" evidence="14">
    <location>
        <begin position="332"/>
        <end position="367"/>
    </location>
</feature>
<feature type="compositionally biased region" description="Pro residues" evidence="11">
    <location>
        <begin position="402"/>
        <end position="419"/>
    </location>
</feature>
<evidence type="ECO:0000313" key="15">
    <source>
        <dbReference type="EMBL" id="KAF3765760.1"/>
    </source>
</evidence>
<dbReference type="PANTHER" id="PTHR11216">
    <property type="entry name" value="EH DOMAIN"/>
    <property type="match status" value="1"/>
</dbReference>
<evidence type="ECO:0000256" key="9">
    <source>
        <dbReference type="ARBA" id="ARBA00023212"/>
    </source>
</evidence>
<dbReference type="GO" id="GO:0030479">
    <property type="term" value="C:actin cortical patch"/>
    <property type="evidence" value="ECO:0007669"/>
    <property type="project" value="UniProtKB-SubCell"/>
</dbReference>
<dbReference type="OrthoDB" id="524326at2759"/>
<dbReference type="InterPro" id="IPR009060">
    <property type="entry name" value="UBA-like_sf"/>
</dbReference>
<dbReference type="PROSITE" id="PS50222">
    <property type="entry name" value="EF_HAND_2"/>
    <property type="match status" value="1"/>
</dbReference>
<feature type="compositionally biased region" description="Low complexity" evidence="11">
    <location>
        <begin position="1106"/>
        <end position="1115"/>
    </location>
</feature>
<protein>
    <submittedName>
        <fullName evidence="15">Uncharacterized protein</fullName>
    </submittedName>
</protein>
<dbReference type="RefSeq" id="XP_040776721.1">
    <property type="nucleotide sequence ID" value="XM_040915173.1"/>
</dbReference>
<evidence type="ECO:0000256" key="1">
    <source>
        <dbReference type="ARBA" id="ARBA00004125"/>
    </source>
</evidence>
<evidence type="ECO:0000259" key="13">
    <source>
        <dbReference type="PROSITE" id="PS50031"/>
    </source>
</evidence>
<keyword evidence="8" id="KW-0009">Actin-binding</keyword>
<accession>A0A9P4Y3G5</accession>
<feature type="compositionally biased region" description="Basic and acidic residues" evidence="11">
    <location>
        <begin position="1009"/>
        <end position="1019"/>
    </location>
</feature>
<dbReference type="GO" id="GO:0010008">
    <property type="term" value="C:endosome membrane"/>
    <property type="evidence" value="ECO:0007669"/>
    <property type="project" value="UniProtKB-SubCell"/>
</dbReference>
<dbReference type="GO" id="GO:0006897">
    <property type="term" value="P:endocytosis"/>
    <property type="evidence" value="ECO:0007669"/>
    <property type="project" value="UniProtKB-KW"/>
</dbReference>
<keyword evidence="16" id="KW-1185">Reference proteome</keyword>
<feature type="domain" description="EH" evidence="13">
    <location>
        <begin position="299"/>
        <end position="389"/>
    </location>
</feature>
<evidence type="ECO:0000259" key="12">
    <source>
        <dbReference type="PROSITE" id="PS50030"/>
    </source>
</evidence>
<evidence type="ECO:0000256" key="3">
    <source>
        <dbReference type="ARBA" id="ARBA00004413"/>
    </source>
</evidence>
<feature type="compositionally biased region" description="Low complexity" evidence="11">
    <location>
        <begin position="1180"/>
        <end position="1195"/>
    </location>
</feature>
<feature type="compositionally biased region" description="Low complexity" evidence="11">
    <location>
        <begin position="1135"/>
        <end position="1150"/>
    </location>
</feature>
<keyword evidence="9" id="KW-0206">Cytoskeleton</keyword>